<evidence type="ECO:0000313" key="2">
    <source>
        <dbReference type="Proteomes" id="UP000601435"/>
    </source>
</evidence>
<dbReference type="InterPro" id="IPR029044">
    <property type="entry name" value="Nucleotide-diphossugar_trans"/>
</dbReference>
<dbReference type="OrthoDB" id="414278at2759"/>
<keyword evidence="2" id="KW-1185">Reference proteome</keyword>
<gene>
    <name evidence="1" type="ORF">SNEC2469_LOCUS24565</name>
</gene>
<organism evidence="1 2">
    <name type="scientific">Symbiodinium necroappetens</name>
    <dbReference type="NCBI Taxonomy" id="1628268"/>
    <lineage>
        <taxon>Eukaryota</taxon>
        <taxon>Sar</taxon>
        <taxon>Alveolata</taxon>
        <taxon>Dinophyceae</taxon>
        <taxon>Suessiales</taxon>
        <taxon>Symbiodiniaceae</taxon>
        <taxon>Symbiodinium</taxon>
    </lineage>
</organism>
<proteinExistence type="predicted"/>
<sequence length="468" mass="51892">MGSGRSKQYQATAAAAAAQSSTSMADAKSMIAEFSKGLPMTRDLTDANETMRVLEIASEIIKSGHPIQQFKDACFGDAEGKNAGPSVVVSAVGSAESKMKMKACGPFHMICIYAMYGEQNRIQTKEGHKNGQDFIRMKAKQLEWLFEGETEKTWEIYAVDDGCPNDSKSLARAIIEKDGLKNITVLDLEDAVKEGIAYFTDRGLKAGCKESRKGGAILYGLYTASKKQDEKVPQLVMYTDSDLSTDMSLCGLLASGILDGHAMSMGARYGMPETFLVKPPDYGASGHPLSHFEQPNMMKIAFRHYTRKRLLPMLASIYDTQCAFKCFHTKDVMPIIEQVKSMGADFDMELLLCALTYYKTQGREKMCHVSPTLFTEDFAESNFMASSEDPDKPFKTYAAMTTGLADMHERYIPAESPEAEAAKDFKEFCRGLTWEMYKNMIVKLEKDLGPTLFDYDFTLDQLKAATAA</sequence>
<name>A0A812ZDP2_9DINO</name>
<dbReference type="PANTHER" id="PTHR10859:SF91">
    <property type="entry name" value="DOLICHYL-PHOSPHATE BETA-GLUCOSYLTRANSFERASE"/>
    <property type="match status" value="1"/>
</dbReference>
<dbReference type="Proteomes" id="UP000601435">
    <property type="component" value="Unassembled WGS sequence"/>
</dbReference>
<dbReference type="AlphaFoldDB" id="A0A812ZDP2"/>
<dbReference type="EMBL" id="CAJNJA010047432">
    <property type="protein sequence ID" value="CAE7824176.1"/>
    <property type="molecule type" value="Genomic_DNA"/>
</dbReference>
<dbReference type="PANTHER" id="PTHR10859">
    <property type="entry name" value="GLYCOSYL TRANSFERASE"/>
    <property type="match status" value="1"/>
</dbReference>
<evidence type="ECO:0000313" key="1">
    <source>
        <dbReference type="EMBL" id="CAE7824176.1"/>
    </source>
</evidence>
<comment type="caution">
    <text evidence="1">The sequence shown here is derived from an EMBL/GenBank/DDBJ whole genome shotgun (WGS) entry which is preliminary data.</text>
</comment>
<accession>A0A812ZDP2</accession>
<protein>
    <submittedName>
        <fullName evidence="1">Uncharacterized protein</fullName>
    </submittedName>
</protein>
<dbReference type="Gene3D" id="3.90.550.10">
    <property type="entry name" value="Spore Coat Polysaccharide Biosynthesis Protein SpsA, Chain A"/>
    <property type="match status" value="1"/>
</dbReference>
<dbReference type="SUPFAM" id="SSF53448">
    <property type="entry name" value="Nucleotide-diphospho-sugar transferases"/>
    <property type="match status" value="1"/>
</dbReference>
<reference evidence="1" key="1">
    <citation type="submission" date="2021-02" db="EMBL/GenBank/DDBJ databases">
        <authorList>
            <person name="Dougan E. K."/>
            <person name="Rhodes N."/>
            <person name="Thang M."/>
            <person name="Chan C."/>
        </authorList>
    </citation>
    <scope>NUCLEOTIDE SEQUENCE</scope>
</reference>
<dbReference type="GO" id="GO:0006487">
    <property type="term" value="P:protein N-linked glycosylation"/>
    <property type="evidence" value="ECO:0007669"/>
    <property type="project" value="TreeGrafter"/>
</dbReference>